<evidence type="ECO:0000313" key="3">
    <source>
        <dbReference type="Proteomes" id="UP001385809"/>
    </source>
</evidence>
<dbReference type="RefSeq" id="WP_337693363.1">
    <property type="nucleotide sequence ID" value="NZ_JBBEGN010000001.1"/>
</dbReference>
<evidence type="ECO:0000256" key="1">
    <source>
        <dbReference type="SAM" id="MobiDB-lite"/>
    </source>
</evidence>
<name>A0ABU8MHF0_9PSEU</name>
<sequence length="249" mass="27331">MDDQELYDRLLGTLVSSSSIDTDGEPGVVTISVFEGLELDPAMRLHVDPQTVGRTVREIAASSYVQPGMDPVGSSIGLFLVHIWEAVHTARDGETELVVVSYGVESYRPDGTKTPFAPVVEEKFALDAYYERLIEHYADRGELTIGIGNDLLTLSDLDGHAFPTSLTLHVPIEDLRSLMREADDREAAWQAMVDEIDRLAGTIDTRSTRIAVTSTGVTTRALSDPLPERPAADLTWSARAPESGQTYRR</sequence>
<dbReference type="Proteomes" id="UP001385809">
    <property type="component" value="Unassembled WGS sequence"/>
</dbReference>
<evidence type="ECO:0000313" key="2">
    <source>
        <dbReference type="EMBL" id="MEJ2866750.1"/>
    </source>
</evidence>
<proteinExistence type="predicted"/>
<gene>
    <name evidence="2" type="ORF">WCD74_03180</name>
</gene>
<protein>
    <submittedName>
        <fullName evidence="2">Uncharacterized protein</fullName>
    </submittedName>
</protein>
<dbReference type="EMBL" id="JBBEGN010000001">
    <property type="protein sequence ID" value="MEJ2866750.1"/>
    <property type="molecule type" value="Genomic_DNA"/>
</dbReference>
<reference evidence="2 3" key="1">
    <citation type="submission" date="2024-03" db="EMBL/GenBank/DDBJ databases">
        <title>Actinomycetospora sp. OC33-EN08, a novel actinomycete isolated from wild orchid (Aerides multiflora).</title>
        <authorList>
            <person name="Suriyachadkun C."/>
        </authorList>
    </citation>
    <scope>NUCLEOTIDE SEQUENCE [LARGE SCALE GENOMIC DNA]</scope>
    <source>
        <strain evidence="2 3">OC33-EN08</strain>
    </source>
</reference>
<feature type="region of interest" description="Disordered" evidence="1">
    <location>
        <begin position="221"/>
        <end position="249"/>
    </location>
</feature>
<organism evidence="2 3">
    <name type="scientific">Actinomycetospora aurantiaca</name>
    <dbReference type="NCBI Taxonomy" id="3129233"/>
    <lineage>
        <taxon>Bacteria</taxon>
        <taxon>Bacillati</taxon>
        <taxon>Actinomycetota</taxon>
        <taxon>Actinomycetes</taxon>
        <taxon>Pseudonocardiales</taxon>
        <taxon>Pseudonocardiaceae</taxon>
        <taxon>Actinomycetospora</taxon>
    </lineage>
</organism>
<comment type="caution">
    <text evidence="2">The sequence shown here is derived from an EMBL/GenBank/DDBJ whole genome shotgun (WGS) entry which is preliminary data.</text>
</comment>
<keyword evidence="3" id="KW-1185">Reference proteome</keyword>
<accession>A0ABU8MHF0</accession>